<keyword evidence="7 8" id="KW-0472">Membrane</keyword>
<evidence type="ECO:0000256" key="3">
    <source>
        <dbReference type="ARBA" id="ARBA00022448"/>
    </source>
</evidence>
<dbReference type="SUPFAM" id="SSF81345">
    <property type="entry name" value="ABC transporter involved in vitamin B12 uptake, BtuC"/>
    <property type="match status" value="2"/>
</dbReference>
<keyword evidence="4" id="KW-1003">Cell membrane</keyword>
<feature type="transmembrane region" description="Helical" evidence="8">
    <location>
        <begin position="395"/>
        <end position="413"/>
    </location>
</feature>
<feature type="transmembrane region" description="Helical" evidence="8">
    <location>
        <begin position="306"/>
        <end position="328"/>
    </location>
</feature>
<feature type="transmembrane region" description="Helical" evidence="8">
    <location>
        <begin position="246"/>
        <end position="266"/>
    </location>
</feature>
<keyword evidence="6 8" id="KW-1133">Transmembrane helix</keyword>
<evidence type="ECO:0000256" key="5">
    <source>
        <dbReference type="ARBA" id="ARBA00022692"/>
    </source>
</evidence>
<dbReference type="PANTHER" id="PTHR30472:SF37">
    <property type="entry name" value="FE(3+) DICITRATE TRANSPORT SYSTEM PERMEASE PROTEIN FECD-RELATED"/>
    <property type="match status" value="1"/>
</dbReference>
<evidence type="ECO:0000256" key="2">
    <source>
        <dbReference type="ARBA" id="ARBA00007935"/>
    </source>
</evidence>
<dbReference type="RefSeq" id="WP_163989719.1">
    <property type="nucleotide sequence ID" value="NZ_WUEY01000012.1"/>
</dbReference>
<feature type="transmembrane region" description="Helical" evidence="8">
    <location>
        <begin position="278"/>
        <end position="300"/>
    </location>
</feature>
<name>A0A6L9UAJ3_9HYPH</name>
<feature type="transmembrane region" description="Helical" evidence="8">
    <location>
        <begin position="567"/>
        <end position="590"/>
    </location>
</feature>
<organism evidence="9 10">
    <name type="scientific">Rhizobium lusitanum</name>
    <dbReference type="NCBI Taxonomy" id="293958"/>
    <lineage>
        <taxon>Bacteria</taxon>
        <taxon>Pseudomonadati</taxon>
        <taxon>Pseudomonadota</taxon>
        <taxon>Alphaproteobacteria</taxon>
        <taxon>Hyphomicrobiales</taxon>
        <taxon>Rhizobiaceae</taxon>
        <taxon>Rhizobium/Agrobacterium group</taxon>
        <taxon>Rhizobium</taxon>
    </lineage>
</organism>
<dbReference type="InterPro" id="IPR000522">
    <property type="entry name" value="ABC_transptr_permease_BtuC"/>
</dbReference>
<evidence type="ECO:0000256" key="7">
    <source>
        <dbReference type="ARBA" id="ARBA00023136"/>
    </source>
</evidence>
<dbReference type="GO" id="GO:0033214">
    <property type="term" value="P:siderophore-iron import into cell"/>
    <property type="evidence" value="ECO:0007669"/>
    <property type="project" value="TreeGrafter"/>
</dbReference>
<feature type="transmembrane region" description="Helical" evidence="8">
    <location>
        <begin position="449"/>
        <end position="469"/>
    </location>
</feature>
<evidence type="ECO:0000256" key="1">
    <source>
        <dbReference type="ARBA" id="ARBA00004651"/>
    </source>
</evidence>
<feature type="transmembrane region" description="Helical" evidence="8">
    <location>
        <begin position="640"/>
        <end position="657"/>
    </location>
</feature>
<dbReference type="CDD" id="cd06550">
    <property type="entry name" value="TM_ABC_iron-siderophores_like"/>
    <property type="match status" value="2"/>
</dbReference>
<feature type="transmembrane region" description="Helical" evidence="8">
    <location>
        <begin position="610"/>
        <end position="628"/>
    </location>
</feature>
<accession>A0A6L9UAJ3</accession>
<keyword evidence="3" id="KW-0813">Transport</keyword>
<evidence type="ECO:0000313" key="10">
    <source>
        <dbReference type="Proteomes" id="UP000483035"/>
    </source>
</evidence>
<protein>
    <submittedName>
        <fullName evidence="9">Fe(3+)-hydroxamate ABC transporter permease FhuB</fullName>
    </submittedName>
</protein>
<dbReference type="GO" id="GO:0022857">
    <property type="term" value="F:transmembrane transporter activity"/>
    <property type="evidence" value="ECO:0007669"/>
    <property type="project" value="InterPro"/>
</dbReference>
<feature type="transmembrane region" description="Helical" evidence="8">
    <location>
        <begin position="145"/>
        <end position="169"/>
    </location>
</feature>
<dbReference type="NCBIfam" id="NF007866">
    <property type="entry name" value="PRK10577.1-2"/>
    <property type="match status" value="1"/>
</dbReference>
<dbReference type="Proteomes" id="UP000483035">
    <property type="component" value="Unassembled WGS sequence"/>
</dbReference>
<gene>
    <name evidence="9" type="primary">fhuB</name>
    <name evidence="9" type="ORF">GR212_22695</name>
</gene>
<feature type="transmembrane region" description="Helical" evidence="8">
    <location>
        <begin position="59"/>
        <end position="79"/>
    </location>
</feature>
<dbReference type="Pfam" id="PF01032">
    <property type="entry name" value="FecCD"/>
    <property type="match status" value="2"/>
</dbReference>
<proteinExistence type="inferred from homology"/>
<feature type="transmembrane region" description="Helical" evidence="8">
    <location>
        <begin position="120"/>
        <end position="138"/>
    </location>
</feature>
<sequence>MKQTLALKRHIPALGLIMLAAALSLRGLERELPLPLWQRALTHPDFTDPRQLVALYSQLPRAITAILAGMALALAGAVFQQIARNPLAEPATLGTSAGAYLALATGTVLFPGLFGGSRELTAFAGGAVATLLVFALSWRRALAPGALILAGLIVSFICGSVSSVLLLYANPYDLSLYLWGGGSLSQNDWSTVVTLLPRLACCAAALGVLARPLTLLGLDDAAARSIGLPVVWTRLAGLVIAVYLSVSVVCTVGVIGFIGLIAPAMARFAGARTLRQQIVYAPMIGAGLLWSTDQCLLLGAGGGREWLPTGAATALIGAPVLLAMLLRGSLPADPPSSGINMTARNRRPWVIVLGAVGLLTIMAMITLNLGKGIGGWYWASPEQLDGLVAWRGPRATGAAAAGAMLALSGAILQRITGNDLASPEILGLGGGATLALVILALLVPAAGAGWQFAAMCGGAVTVTVALLALGRSTSFNSDRFLISGVAIAALTNAIVVAALATGAPPLQNLKLWMAGSTDQVNAGQALTGLALALAFFAVVPLLRRWLDLLPLGHMAARAAGLHAQRALFTLVLLAAALAAAATLIVGPFAFVGLMAPRLVVHWGIRQPTAQLFGAAAIGAVIMLAADWLSRTLLFPYEMPAGLTASLIGAPFFIWILWARKS</sequence>
<dbReference type="EMBL" id="WUEY01000012">
    <property type="protein sequence ID" value="NEI72399.1"/>
    <property type="molecule type" value="Genomic_DNA"/>
</dbReference>
<feature type="transmembrane region" description="Helical" evidence="8">
    <location>
        <begin position="481"/>
        <end position="503"/>
    </location>
</feature>
<dbReference type="GO" id="GO:0005886">
    <property type="term" value="C:plasma membrane"/>
    <property type="evidence" value="ECO:0007669"/>
    <property type="project" value="UniProtKB-SubCell"/>
</dbReference>
<reference evidence="9 10" key="1">
    <citation type="submission" date="2019-12" db="EMBL/GenBank/DDBJ databases">
        <title>Rhizobium genotypes associated with high levels of biological nitrogen fixation by grain legumes in a temperate-maritime cropping system.</title>
        <authorList>
            <person name="Maluk M."/>
            <person name="Francesc Ferrando Molina F."/>
            <person name="Lopez Del Egido L."/>
            <person name="Lafos M."/>
            <person name="Langarica-Fuentes A."/>
            <person name="Gebre Yohannes G."/>
            <person name="Young M.W."/>
            <person name="Martin P."/>
            <person name="Gantlett R."/>
            <person name="Kenicer G."/>
            <person name="Hawes C."/>
            <person name="Begg G.S."/>
            <person name="Quilliam R.S."/>
            <person name="Squire G.R."/>
            <person name="Poole P.S."/>
            <person name="Young P.W."/>
            <person name="Iannetta P.M."/>
            <person name="James E.K."/>
        </authorList>
    </citation>
    <scope>NUCLEOTIDE SEQUENCE [LARGE SCALE GENOMIC DNA]</scope>
    <source>
        <strain evidence="9 10">JHI1118</strain>
    </source>
</reference>
<comment type="subcellular location">
    <subcellularLocation>
        <location evidence="1">Cell membrane</location>
        <topology evidence="1">Multi-pass membrane protein</topology>
    </subcellularLocation>
</comment>
<dbReference type="InterPro" id="IPR037294">
    <property type="entry name" value="ABC_BtuC-like"/>
</dbReference>
<comment type="caution">
    <text evidence="9">The sequence shown here is derived from an EMBL/GenBank/DDBJ whole genome shotgun (WGS) entry which is preliminary data.</text>
</comment>
<evidence type="ECO:0000256" key="8">
    <source>
        <dbReference type="SAM" id="Phobius"/>
    </source>
</evidence>
<evidence type="ECO:0000313" key="9">
    <source>
        <dbReference type="EMBL" id="NEI72399.1"/>
    </source>
</evidence>
<feature type="transmembrane region" description="Helical" evidence="8">
    <location>
        <begin position="91"/>
        <end position="114"/>
    </location>
</feature>
<dbReference type="PANTHER" id="PTHR30472">
    <property type="entry name" value="FERRIC ENTEROBACTIN TRANSPORT SYSTEM PERMEASE PROTEIN"/>
    <property type="match status" value="1"/>
</dbReference>
<dbReference type="Gene3D" id="1.10.3470.10">
    <property type="entry name" value="ABC transporter involved in vitamin B12 uptake, BtuC"/>
    <property type="match status" value="2"/>
</dbReference>
<keyword evidence="5 8" id="KW-0812">Transmembrane</keyword>
<evidence type="ECO:0000256" key="4">
    <source>
        <dbReference type="ARBA" id="ARBA00022475"/>
    </source>
</evidence>
<feature type="transmembrane region" description="Helical" evidence="8">
    <location>
        <begin position="349"/>
        <end position="370"/>
    </location>
</feature>
<comment type="similarity">
    <text evidence="2">Belongs to the binding-protein-dependent transport system permease family. FecCD subfamily.</text>
</comment>
<feature type="transmembrane region" description="Helical" evidence="8">
    <location>
        <begin position="523"/>
        <end position="546"/>
    </location>
</feature>
<feature type="transmembrane region" description="Helical" evidence="8">
    <location>
        <begin position="425"/>
        <end position="443"/>
    </location>
</feature>
<dbReference type="AlphaFoldDB" id="A0A6L9UAJ3"/>
<evidence type="ECO:0000256" key="6">
    <source>
        <dbReference type="ARBA" id="ARBA00022989"/>
    </source>
</evidence>